<dbReference type="PANTHER" id="PTHR19302">
    <property type="entry name" value="GAMMA TUBULIN COMPLEX PROTEIN"/>
    <property type="match status" value="1"/>
</dbReference>
<keyword evidence="11" id="KW-1185">Reference proteome</keyword>
<evidence type="ECO:0000259" key="9">
    <source>
        <dbReference type="Pfam" id="PF17681"/>
    </source>
</evidence>
<keyword evidence="5" id="KW-0206">Cytoskeleton</keyword>
<evidence type="ECO:0000259" key="8">
    <source>
        <dbReference type="Pfam" id="PF04130"/>
    </source>
</evidence>
<feature type="compositionally biased region" description="Low complexity" evidence="7">
    <location>
        <begin position="1140"/>
        <end position="1152"/>
    </location>
</feature>
<dbReference type="PANTHER" id="PTHR19302:SF70">
    <property type="entry name" value="GAMMA-TUBULIN COMPLEX COMPONENT 6"/>
    <property type="match status" value="1"/>
</dbReference>
<dbReference type="RefSeq" id="XP_013979949.2">
    <property type="nucleotide sequence ID" value="XM_014124474.2"/>
</dbReference>
<reference evidence="12" key="1">
    <citation type="submission" date="2025-08" db="UniProtKB">
        <authorList>
            <consortium name="RefSeq"/>
        </authorList>
    </citation>
    <scope>IDENTIFICATION</scope>
</reference>
<dbReference type="GO" id="GO:0043015">
    <property type="term" value="F:gamma-tubulin binding"/>
    <property type="evidence" value="ECO:0007669"/>
    <property type="project" value="InterPro"/>
</dbReference>
<feature type="compositionally biased region" description="Low complexity" evidence="7">
    <location>
        <begin position="847"/>
        <end position="861"/>
    </location>
</feature>
<evidence type="ECO:0000313" key="11">
    <source>
        <dbReference type="Proteomes" id="UP001652741"/>
    </source>
</evidence>
<protein>
    <submittedName>
        <fullName evidence="12">Gamma-tubulin complex component 6 isoform X2</fullName>
    </submittedName>
</protein>
<feature type="coiled-coil region" evidence="6">
    <location>
        <begin position="96"/>
        <end position="123"/>
    </location>
</feature>
<name>A0A1S3KNN2_SALSA</name>
<gene>
    <name evidence="12" type="primary">tubgcp6</name>
</gene>
<dbReference type="GO" id="GO:0000930">
    <property type="term" value="C:gamma-tubulin complex"/>
    <property type="evidence" value="ECO:0007669"/>
    <property type="project" value="TreeGrafter"/>
</dbReference>
<dbReference type="GO" id="GO:0051011">
    <property type="term" value="F:microtubule minus-end binding"/>
    <property type="evidence" value="ECO:0007669"/>
    <property type="project" value="TreeGrafter"/>
</dbReference>
<dbReference type="Pfam" id="PF19340">
    <property type="entry name" value="GCP6_N"/>
    <property type="match status" value="1"/>
</dbReference>
<dbReference type="CTD" id="85378"/>
<dbReference type="Pfam" id="PF04130">
    <property type="entry name" value="GCP_C_terminal"/>
    <property type="match status" value="1"/>
</dbReference>
<comment type="similarity">
    <text evidence="2">Belongs to the TUBGCP family.</text>
</comment>
<dbReference type="Pfam" id="PF17681">
    <property type="entry name" value="GCP_N_terminal"/>
    <property type="match status" value="1"/>
</dbReference>
<accession>A0A1S3KNN2</accession>
<evidence type="ECO:0000313" key="12">
    <source>
        <dbReference type="RefSeq" id="XP_013979949.2"/>
    </source>
</evidence>
<keyword evidence="6" id="KW-0175">Coiled coil</keyword>
<dbReference type="GeneID" id="106560978"/>
<evidence type="ECO:0000259" key="10">
    <source>
        <dbReference type="Pfam" id="PF19340"/>
    </source>
</evidence>
<evidence type="ECO:0000256" key="7">
    <source>
        <dbReference type="SAM" id="MobiDB-lite"/>
    </source>
</evidence>
<keyword evidence="3" id="KW-0963">Cytoplasm</keyword>
<dbReference type="InterPro" id="IPR041470">
    <property type="entry name" value="GCP_N"/>
</dbReference>
<proteinExistence type="inferred from homology"/>
<dbReference type="Proteomes" id="UP001652741">
    <property type="component" value="Chromosome ssa10"/>
</dbReference>
<feature type="coiled-coil region" evidence="6">
    <location>
        <begin position="709"/>
        <end position="771"/>
    </location>
</feature>
<dbReference type="GO" id="GO:0007020">
    <property type="term" value="P:microtubule nucleation"/>
    <property type="evidence" value="ECO:0007669"/>
    <property type="project" value="InterPro"/>
</dbReference>
<evidence type="ECO:0000256" key="5">
    <source>
        <dbReference type="ARBA" id="ARBA00023212"/>
    </source>
</evidence>
<evidence type="ECO:0000256" key="1">
    <source>
        <dbReference type="ARBA" id="ARBA00004300"/>
    </source>
</evidence>
<evidence type="ECO:0000256" key="3">
    <source>
        <dbReference type="ARBA" id="ARBA00022490"/>
    </source>
</evidence>
<evidence type="ECO:0000256" key="4">
    <source>
        <dbReference type="ARBA" id="ARBA00022701"/>
    </source>
</evidence>
<organism evidence="11 12">
    <name type="scientific">Salmo salar</name>
    <name type="common">Atlantic salmon</name>
    <dbReference type="NCBI Taxonomy" id="8030"/>
    <lineage>
        <taxon>Eukaryota</taxon>
        <taxon>Metazoa</taxon>
        <taxon>Chordata</taxon>
        <taxon>Craniata</taxon>
        <taxon>Vertebrata</taxon>
        <taxon>Euteleostomi</taxon>
        <taxon>Actinopterygii</taxon>
        <taxon>Neopterygii</taxon>
        <taxon>Teleostei</taxon>
        <taxon>Protacanthopterygii</taxon>
        <taxon>Salmoniformes</taxon>
        <taxon>Salmonidae</taxon>
        <taxon>Salmoninae</taxon>
        <taxon>Salmo</taxon>
    </lineage>
</organism>
<dbReference type="CDD" id="cd22249">
    <property type="entry name" value="UDM1_RNF168_RNF169-like"/>
    <property type="match status" value="1"/>
</dbReference>
<dbReference type="InterPro" id="IPR040457">
    <property type="entry name" value="GCP_C"/>
</dbReference>
<evidence type="ECO:0000256" key="2">
    <source>
        <dbReference type="ARBA" id="ARBA00010337"/>
    </source>
</evidence>
<sequence length="1894" mass="208457">MYSSPDVCLKSGSHNSSSNSNSITELLGSLCDSSLTGVSWKRRALGGVSREGVRRTLRKRAYGALLSKLFQEGSPKGFLSVPSATSTTPPRNKLLMMSFDLRVAGCQDEAERLEEQLGRLSEGPASGLKELDSVLELLVQLTGSAPPPPASFSRDYMRRERPVLRRPPLGGYQSEELQRLEARAWALMCGEEWGSLKGLCGTLGLMDAPPGTGLLALRRRSDVEERFEKETRMSLFGALQHSRTSDLDIRLNLPPVPSNADVTGLAIRVPPCLDQLEDEGFQSASNLTPDSQSEPSPSPELDVWDALRTFEPGRRRCWESVGCPPGKREFPYLTEGGREAFDQLYRLWEGEMRVVCSAPPSPLLPLPLDCQTQLVSDLLNVLIGVASTTFPLNQVCVNFDVRPGVCVSGASPESVSRLLGELAQYGTHYLRLSRFVLQSAQKRGLVFQAFTGGLRKYLHYYRACVLSTPPTLSLLTIGFLFRKVGRQLRYLSELCCVDGASGVGQATFPVGVTLLSYLYNEAQSNCSNENYPVLLSLLKSSCEPYTRFVSDWVYSGVFRDVYGEFMIQVNEDYLSFRDKHFWVQGYTLISRDVEDCVPVFLRHIANDVYVCGKTINLLKICCPQHYICWSELPMPRIAVTFSLQEVEEIERDCAVYRGRMERIAKHSATSREEQALRTEQARQELINQVRQSAAKTLESIRGRQVSQRLAEEAKKRERFEELRQHLEQEQEWHSLARRKEQEDEFSFARELRDREKRLQALEEQLEIRARKELIAQYSHLSEEAAKREWQAMWRVQRMRLDDSRAQFLLQDQQETEAILEKYPVGGQRPPLEILQPAPAQTTQPLAQSLSPEPCEQQSEEPTQAPLHHQSTPLAPPTAKLDLTLVSEHINANDFLPKPADSLQVDQALQEIGSDLPEAPAPHKPVDYDFSAPYSPLEGVTAPALTRPRWGPVVQPDMAHPHIPTGPPESTLGMGCVVSGTLALPSPLPGSAYSHSSDSTMGVGCVVSGAEVLPRPSPHGQASQSSIPLGQYSSDVPLALHTANVHGHPSQTTVQLVDGSQAKQMDSRQENTEDPSPPGGMVKEAEGTVEASCLVEMKPAEIEKLDHVGAEEQLAGSLREASASSTPEQGHDSGYHPGQASPSLSGPSSVSELPTANIQGHASDAHIKVGEHVSDVEAPLPSQNIHGHSSDANIKVGEFVSEMTAPLPTANVHGHASDAHIKVGEHVSEVVASLFTQNIHGHASDSHIKVGEHMSEEVASIHTQNIHGHSSDTHFKAGEFVLDAEPSRPRWSKHGHASDCTLQVGCVMSGTEPVLSPLPGSTYGHSSESTLGIGCVVSGVEPLHAPLPGSDFGHASDSTLGGGCVVSGTATLPSPIPGSDYGHSSDSAMGGGCVISGIEPVRAPLPGSNFGQSSDSTLGTGCVVSGVNPLPSPIPGSTYGHSSDSALGGGCKVKETGNEYDARTLEQQEQQRLAEGISSWAAGLALSPGESSEREYLSSLAAQYQVEQYEDCYGLMTLAPECHPLHQVTRGPWGLPVDPSLRRATDTTVVQLSGMVSLPVLMKHSVTTPLITHVSLVNKAVVDYYFVELGVERHFEALRHFLLMEDGEFAQSLSDLIFEKMGSGQTPGELLTPLVLNSILSKALQYSLHGDSSLAPNFTFALRFLPETFHPHAPDALNCLELRYKVDWPLNIIITDSCMNKYNRLFSFLLQLKHMVWSLRDVWFHLKRTALVKGAGRSVQFRQLQLYRHEMQHFVKVIQGYIANQILQVSWLEFTTKLASASDLDAIHRIHADYLNRAIFRGLLTEKAAPVMNIIHSIFSLILKFRAQLIAQPWDSQQGEAVHPSFIAMQQSYNTFKYYSHFLFKVVTKLVNRGYQPHLEDFLLRINFNNYYKDS</sequence>
<dbReference type="Gene3D" id="1.20.120.1900">
    <property type="entry name" value="Gamma-tubulin complex, C-terminal domain"/>
    <property type="match status" value="1"/>
</dbReference>
<dbReference type="InterPro" id="IPR042241">
    <property type="entry name" value="GCP_C_sf"/>
</dbReference>
<dbReference type="GO" id="GO:0000278">
    <property type="term" value="P:mitotic cell cycle"/>
    <property type="evidence" value="ECO:0007669"/>
    <property type="project" value="TreeGrafter"/>
</dbReference>
<dbReference type="GO" id="GO:0005874">
    <property type="term" value="C:microtubule"/>
    <property type="evidence" value="ECO:0007669"/>
    <property type="project" value="UniProtKB-KW"/>
</dbReference>
<dbReference type="GO" id="GO:0000922">
    <property type="term" value="C:spindle pole"/>
    <property type="evidence" value="ECO:0007669"/>
    <property type="project" value="InterPro"/>
</dbReference>
<dbReference type="InterPro" id="IPR007259">
    <property type="entry name" value="GCP"/>
</dbReference>
<feature type="region of interest" description="Disordered" evidence="7">
    <location>
        <begin position="1060"/>
        <end position="1082"/>
    </location>
</feature>
<dbReference type="GO" id="GO:0051321">
    <property type="term" value="P:meiotic cell cycle"/>
    <property type="evidence" value="ECO:0007669"/>
    <property type="project" value="TreeGrafter"/>
</dbReference>
<feature type="domain" description="Gamma tubulin complex component protein N-terminal" evidence="9">
    <location>
        <begin position="375"/>
        <end position="697"/>
    </location>
</feature>
<keyword evidence="4" id="KW-0493">Microtubule</keyword>
<feature type="domain" description="Gamma tubulin complex component C-terminal" evidence="8">
    <location>
        <begin position="1592"/>
        <end position="1891"/>
    </location>
</feature>
<dbReference type="GO" id="GO:0051225">
    <property type="term" value="P:spindle assembly"/>
    <property type="evidence" value="ECO:0007669"/>
    <property type="project" value="TreeGrafter"/>
</dbReference>
<feature type="region of interest" description="Disordered" evidence="7">
    <location>
        <begin position="839"/>
        <end position="872"/>
    </location>
</feature>
<feature type="domain" description="Gamma-tubulin complex component 6 N-terminal" evidence="10">
    <location>
        <begin position="48"/>
        <end position="367"/>
    </location>
</feature>
<feature type="region of interest" description="Disordered" evidence="7">
    <location>
        <begin position="1112"/>
        <end position="1152"/>
    </location>
</feature>
<evidence type="ECO:0000256" key="6">
    <source>
        <dbReference type="SAM" id="Coils"/>
    </source>
</evidence>
<dbReference type="InterPro" id="IPR045818">
    <property type="entry name" value="GCP6_N"/>
</dbReference>
<dbReference type="GO" id="GO:0031122">
    <property type="term" value="P:cytoplasmic microtubule organization"/>
    <property type="evidence" value="ECO:0007669"/>
    <property type="project" value="TreeGrafter"/>
</dbReference>
<comment type="subcellular location">
    <subcellularLocation>
        <location evidence="1">Cytoplasm</location>
        <location evidence="1">Cytoskeleton</location>
        <location evidence="1">Microtubule organizing center</location>
        <location evidence="1">Centrosome</location>
    </subcellularLocation>
</comment>
<dbReference type="GO" id="GO:0005813">
    <property type="term" value="C:centrosome"/>
    <property type="evidence" value="ECO:0007669"/>
    <property type="project" value="UniProtKB-SubCell"/>
</dbReference>